<gene>
    <name evidence="1" type="ORF">NTGZN8_440001</name>
</gene>
<evidence type="ECO:0000313" key="1">
    <source>
        <dbReference type="EMBL" id="CAE6730029.1"/>
    </source>
</evidence>
<accession>A0A916F9G6</accession>
<dbReference type="AlphaFoldDB" id="A0A916F9G6"/>
<dbReference type="Proteomes" id="UP000675882">
    <property type="component" value="Unassembled WGS sequence"/>
</dbReference>
<dbReference type="InterPro" id="IPR021352">
    <property type="entry name" value="DUF2971"/>
</dbReference>
<dbReference type="Pfam" id="PF11185">
    <property type="entry name" value="DUF2971"/>
    <property type="match status" value="1"/>
</dbReference>
<evidence type="ECO:0008006" key="3">
    <source>
        <dbReference type="Google" id="ProtNLM"/>
    </source>
</evidence>
<evidence type="ECO:0000313" key="2">
    <source>
        <dbReference type="Proteomes" id="UP000675882"/>
    </source>
</evidence>
<organism evidence="1 2">
    <name type="scientific">Candidatus Nitrotoga fabula</name>
    <dbReference type="NCBI Taxonomy" id="2182327"/>
    <lineage>
        <taxon>Bacteria</taxon>
        <taxon>Pseudomonadati</taxon>
        <taxon>Pseudomonadota</taxon>
        <taxon>Betaproteobacteria</taxon>
        <taxon>Nitrosomonadales</taxon>
        <taxon>Gallionellaceae</taxon>
        <taxon>Candidatus Nitrotoga</taxon>
    </lineage>
</organism>
<protein>
    <recommendedName>
        <fullName evidence="3">DUF2971 domain-containing protein</fullName>
    </recommendedName>
</protein>
<dbReference type="EMBL" id="CAJNBL010000039">
    <property type="protein sequence ID" value="CAE6730029.1"/>
    <property type="molecule type" value="Genomic_DNA"/>
</dbReference>
<comment type="caution">
    <text evidence="1">The sequence shown here is derived from an EMBL/GenBank/DDBJ whole genome shotgun (WGS) entry which is preliminary data.</text>
</comment>
<reference evidence="1" key="1">
    <citation type="submission" date="2021-02" db="EMBL/GenBank/DDBJ databases">
        <authorList>
            <person name="Han P."/>
        </authorList>
    </citation>
    <scope>NUCLEOTIDE SEQUENCE</scope>
    <source>
        <strain evidence="1">Candidatus Nitrotoga sp. ZN8</strain>
    </source>
</reference>
<sequence length="299" mass="35026">MLPAKQGERFPPPNHHFRLYNAEYLNDPHEGCRIFQHMKGHRIYDELYRMLFNKLDTESAVTFLHEDLAVYISSCTLRSDRLDLWRAYGNNGDGMCIITPLSAFEDNRGPSYALGEYLKELRKPEGGMLEEMGKEKAEEAARGAGRQLSQTVPRLLYRVKYTKAEVNAAIQDLRKPLQEIANFMQKVRKEPKRNAIRKCVIFLMSDIFYLYKNEEYRNEEEVRLVFVATIDHPMLELDEQNPGRLFLRTDGFLFDQPGSRIIIGPRVKEKRAVDLNLKYRLNRHGFKDTRVMQSKVAYR</sequence>
<dbReference type="RefSeq" id="WP_213036477.1">
    <property type="nucleotide sequence ID" value="NZ_CAJNBL010000039.1"/>
</dbReference>
<keyword evidence="2" id="KW-1185">Reference proteome</keyword>
<proteinExistence type="predicted"/>
<name>A0A916F9G6_9PROT</name>